<protein>
    <submittedName>
        <fullName evidence="1">Uncharacterized protein</fullName>
    </submittedName>
</protein>
<sequence length="69" mass="7885">MCEFGGGVIDTCDLEIELELNRNVILEKDTFTNSGFVFSKTTYPGHGPRWDQYWKVSQDVPINSRLDNS</sequence>
<accession>A0A1U7HK71</accession>
<dbReference type="STRING" id="247279.NIES1031_16985"/>
<gene>
    <name evidence="1" type="ORF">NIES1031_16985</name>
</gene>
<reference evidence="1 2" key="1">
    <citation type="submission" date="2016-11" db="EMBL/GenBank/DDBJ databases">
        <title>Draft Genome Sequences of Nine Cyanobacterial Strains from Diverse Habitats.</title>
        <authorList>
            <person name="Zhu T."/>
            <person name="Hou S."/>
            <person name="Lu X."/>
            <person name="Hess W.R."/>
        </authorList>
    </citation>
    <scope>NUCLEOTIDE SEQUENCE [LARGE SCALE GENOMIC DNA]</scope>
    <source>
        <strain evidence="1 2">5.2 s.c.1</strain>
    </source>
</reference>
<proteinExistence type="predicted"/>
<evidence type="ECO:0000313" key="2">
    <source>
        <dbReference type="Proteomes" id="UP000185984"/>
    </source>
</evidence>
<dbReference type="RefSeq" id="WP_073550693.1">
    <property type="nucleotide sequence ID" value="NZ_CAWMVK010000006.1"/>
</dbReference>
<dbReference type="Proteomes" id="UP000185984">
    <property type="component" value="Unassembled WGS sequence"/>
</dbReference>
<dbReference type="EMBL" id="MRCC01000014">
    <property type="protein sequence ID" value="OKH23982.1"/>
    <property type="molecule type" value="Genomic_DNA"/>
</dbReference>
<name>A0A1U7HK71_9CHRO</name>
<organism evidence="1 2">
    <name type="scientific">Chroogloeocystis siderophila 5.2 s.c.1</name>
    <dbReference type="NCBI Taxonomy" id="247279"/>
    <lineage>
        <taxon>Bacteria</taxon>
        <taxon>Bacillati</taxon>
        <taxon>Cyanobacteriota</taxon>
        <taxon>Cyanophyceae</taxon>
        <taxon>Oscillatoriophycideae</taxon>
        <taxon>Chroococcales</taxon>
        <taxon>Chroococcaceae</taxon>
        <taxon>Chroogloeocystis</taxon>
    </lineage>
</organism>
<dbReference type="AlphaFoldDB" id="A0A1U7HK71"/>
<comment type="caution">
    <text evidence="1">The sequence shown here is derived from an EMBL/GenBank/DDBJ whole genome shotgun (WGS) entry which is preliminary data.</text>
</comment>
<keyword evidence="2" id="KW-1185">Reference proteome</keyword>
<evidence type="ECO:0000313" key="1">
    <source>
        <dbReference type="EMBL" id="OKH23982.1"/>
    </source>
</evidence>